<name>A0AAD9DJH1_9TELE</name>
<feature type="region of interest" description="Disordered" evidence="1">
    <location>
        <begin position="372"/>
        <end position="491"/>
    </location>
</feature>
<dbReference type="EMBL" id="JAROKS010000566">
    <property type="protein sequence ID" value="KAK1784096.1"/>
    <property type="molecule type" value="Genomic_DNA"/>
</dbReference>
<dbReference type="PANTHER" id="PTHR33626:SF2">
    <property type="match status" value="1"/>
</dbReference>
<feature type="region of interest" description="Disordered" evidence="1">
    <location>
        <begin position="593"/>
        <end position="633"/>
    </location>
</feature>
<feature type="compositionally biased region" description="Low complexity" evidence="1">
    <location>
        <begin position="611"/>
        <end position="624"/>
    </location>
</feature>
<reference evidence="2" key="1">
    <citation type="submission" date="2023-03" db="EMBL/GenBank/DDBJ databases">
        <title>Electrophorus voltai genome.</title>
        <authorList>
            <person name="Bian C."/>
        </authorList>
    </citation>
    <scope>NUCLEOTIDE SEQUENCE</scope>
    <source>
        <strain evidence="2">CB-2022</strain>
        <tissue evidence="2">Muscle</tissue>
    </source>
</reference>
<sequence length="712" mass="75638">MVGSACAYPTPRGAGNPLNPIRDGDWGLQLFPMNEEFPVFVGEPAKGSLTGNAVRRASSPNPLDFAVPPRRGPGSKGSSGLLLHVVACRSGWTEGIKEEPSPSHPFLVLRLFLRVVLQHPPRRPRYSLGSSARDASFKKLGVPARRAKAGFPSPCRQEKRLRVERVVRVCPAASLSLARPLPPSTARGFPILLSLSFIPVPLLADERTFRGGGLRALLLVGQAMPLPVFVRPPASWGVVVVGGAAGSPASLSQKGVSGGPPAGHIDHRHFERTLRPGSIPGLRLSEGRYSYLSDLPSQAGPRLEVRTWSPAPEKEASVAAGGFSPLWLPTFSLLFSPPAQADHGKVSVLFRYVRERREVVVTCVPPPPPVGCGGGRGSGGSASGVFLTGRPVRGTSVTSRPVSSLARVKRDSSPNPAVFTLLGNPPERTRERPQIRRDNPLNLSILLSGGKETNKDSLSSGERRGKSPALNPPSGGKRVGSAQSARGIQPGGEAVPVARVCSASKPPAFPLRGVASGAAGPPRGAGLGRRRAHFLRGGAPRPAPVRLGRVRGRRWLVSSGLELYSALPPRLRRLPPGAAGEYLRAFLPLRGPRTGPLRSRRGCRPGRTVLSPSPDRAAPPGRGPALVPKGARGRRRCRLPTRPVLKHGPRSLTHARVKGLDETPYGAMKVKAGARRPRWDPPRYGGGRTTGPSLPLRRGGGARAHAMVPERW</sequence>
<keyword evidence="3" id="KW-1185">Reference proteome</keyword>
<dbReference type="AlphaFoldDB" id="A0AAD9DJH1"/>
<dbReference type="PANTHER" id="PTHR33626">
    <property type="entry name" value="ZGC:158463"/>
    <property type="match status" value="1"/>
</dbReference>
<feature type="compositionally biased region" description="Low complexity" evidence="1">
    <location>
        <begin position="512"/>
        <end position="524"/>
    </location>
</feature>
<comment type="caution">
    <text evidence="2">The sequence shown here is derived from an EMBL/GenBank/DDBJ whole genome shotgun (WGS) entry which is preliminary data.</text>
</comment>
<evidence type="ECO:0000313" key="2">
    <source>
        <dbReference type="EMBL" id="KAK1784096.1"/>
    </source>
</evidence>
<gene>
    <name evidence="2" type="ORF">P4O66_021177</name>
</gene>
<feature type="compositionally biased region" description="Gly residues" evidence="1">
    <location>
        <begin position="372"/>
        <end position="382"/>
    </location>
</feature>
<proteinExistence type="predicted"/>
<protein>
    <submittedName>
        <fullName evidence="2">Uncharacterized protein</fullName>
    </submittedName>
</protein>
<organism evidence="2 3">
    <name type="scientific">Electrophorus voltai</name>
    <dbReference type="NCBI Taxonomy" id="2609070"/>
    <lineage>
        <taxon>Eukaryota</taxon>
        <taxon>Metazoa</taxon>
        <taxon>Chordata</taxon>
        <taxon>Craniata</taxon>
        <taxon>Vertebrata</taxon>
        <taxon>Euteleostomi</taxon>
        <taxon>Actinopterygii</taxon>
        <taxon>Neopterygii</taxon>
        <taxon>Teleostei</taxon>
        <taxon>Ostariophysi</taxon>
        <taxon>Gymnotiformes</taxon>
        <taxon>Gymnotoidei</taxon>
        <taxon>Gymnotidae</taxon>
        <taxon>Electrophorus</taxon>
    </lineage>
</organism>
<dbReference type="Proteomes" id="UP001239994">
    <property type="component" value="Unassembled WGS sequence"/>
</dbReference>
<evidence type="ECO:0000256" key="1">
    <source>
        <dbReference type="SAM" id="MobiDB-lite"/>
    </source>
</evidence>
<feature type="region of interest" description="Disordered" evidence="1">
    <location>
        <begin position="508"/>
        <end position="529"/>
    </location>
</feature>
<accession>A0AAD9DJH1</accession>
<feature type="compositionally biased region" description="Basic and acidic residues" evidence="1">
    <location>
        <begin position="427"/>
        <end position="439"/>
    </location>
</feature>
<evidence type="ECO:0000313" key="3">
    <source>
        <dbReference type="Proteomes" id="UP001239994"/>
    </source>
</evidence>
<feature type="region of interest" description="Disordered" evidence="1">
    <location>
        <begin position="672"/>
        <end position="712"/>
    </location>
</feature>